<dbReference type="EMBL" id="JARKNE010000003">
    <property type="protein sequence ID" value="KAK5840201.1"/>
    <property type="molecule type" value="Genomic_DNA"/>
</dbReference>
<accession>A0ABR0QMD7</accession>
<keyword evidence="3" id="KW-1185">Reference proteome</keyword>
<dbReference type="Proteomes" id="UP001358586">
    <property type="component" value="Chromosome 3"/>
</dbReference>
<name>A0ABR0QMD7_GOSAR</name>
<organism evidence="2 3">
    <name type="scientific">Gossypium arboreum</name>
    <name type="common">Tree cotton</name>
    <name type="synonym">Gossypium nanking</name>
    <dbReference type="NCBI Taxonomy" id="29729"/>
    <lineage>
        <taxon>Eukaryota</taxon>
        <taxon>Viridiplantae</taxon>
        <taxon>Streptophyta</taxon>
        <taxon>Embryophyta</taxon>
        <taxon>Tracheophyta</taxon>
        <taxon>Spermatophyta</taxon>
        <taxon>Magnoliopsida</taxon>
        <taxon>eudicotyledons</taxon>
        <taxon>Gunneridae</taxon>
        <taxon>Pentapetalae</taxon>
        <taxon>rosids</taxon>
        <taxon>malvids</taxon>
        <taxon>Malvales</taxon>
        <taxon>Malvaceae</taxon>
        <taxon>Malvoideae</taxon>
        <taxon>Gossypium</taxon>
    </lineage>
</organism>
<evidence type="ECO:0000313" key="2">
    <source>
        <dbReference type="EMBL" id="KAK5840201.1"/>
    </source>
</evidence>
<evidence type="ECO:0000256" key="1">
    <source>
        <dbReference type="SAM" id="MobiDB-lite"/>
    </source>
</evidence>
<evidence type="ECO:0000313" key="3">
    <source>
        <dbReference type="Proteomes" id="UP001358586"/>
    </source>
</evidence>
<sequence length="64" mass="6980">MSDNTNNVVDQEVHIGDESTGQFDEFESVTLSVCIDGVRRPNVNSSPNEGQSDNDVLRVIAESL</sequence>
<feature type="region of interest" description="Disordered" evidence="1">
    <location>
        <begin position="1"/>
        <end position="21"/>
    </location>
</feature>
<proteinExistence type="predicted"/>
<comment type="caution">
    <text evidence="2">The sequence shown here is derived from an EMBL/GenBank/DDBJ whole genome shotgun (WGS) entry which is preliminary data.</text>
</comment>
<reference evidence="2 3" key="1">
    <citation type="submission" date="2023-03" db="EMBL/GenBank/DDBJ databases">
        <title>WGS of Gossypium arboreum.</title>
        <authorList>
            <person name="Yu D."/>
        </authorList>
    </citation>
    <scope>NUCLEOTIDE SEQUENCE [LARGE SCALE GENOMIC DNA]</scope>
    <source>
        <tissue evidence="2">Leaf</tissue>
    </source>
</reference>
<gene>
    <name evidence="2" type="ORF">PVK06_009087</name>
</gene>
<protein>
    <submittedName>
        <fullName evidence="2">Uncharacterized protein</fullName>
    </submittedName>
</protein>